<sequence length="71" mass="8868">MQKILAFLNKYAFHLNLIIILFWLYIIYENFQHIQQNNSFEERKFYFVVPVLFILLSVFNMYMANKRRKQN</sequence>
<dbReference type="EMBL" id="BAABCS010000017">
    <property type="protein sequence ID" value="GAA4052232.1"/>
    <property type="molecule type" value="Genomic_DNA"/>
</dbReference>
<dbReference type="Proteomes" id="UP001500426">
    <property type="component" value="Unassembled WGS sequence"/>
</dbReference>
<evidence type="ECO:0000313" key="2">
    <source>
        <dbReference type="EMBL" id="GAA4052232.1"/>
    </source>
</evidence>
<keyword evidence="1" id="KW-0472">Membrane</keyword>
<organism evidence="2 3">
    <name type="scientific">Flavobacterium chungnamense</name>
    <dbReference type="NCBI Taxonomy" id="706182"/>
    <lineage>
        <taxon>Bacteria</taxon>
        <taxon>Pseudomonadati</taxon>
        <taxon>Bacteroidota</taxon>
        <taxon>Flavobacteriia</taxon>
        <taxon>Flavobacteriales</taxon>
        <taxon>Flavobacteriaceae</taxon>
        <taxon>Flavobacterium</taxon>
    </lineage>
</organism>
<reference evidence="3" key="1">
    <citation type="journal article" date="2019" name="Int. J. Syst. Evol. Microbiol.">
        <title>The Global Catalogue of Microorganisms (GCM) 10K type strain sequencing project: providing services to taxonomists for standard genome sequencing and annotation.</title>
        <authorList>
            <consortium name="The Broad Institute Genomics Platform"/>
            <consortium name="The Broad Institute Genome Sequencing Center for Infectious Disease"/>
            <person name="Wu L."/>
            <person name="Ma J."/>
        </authorList>
    </citation>
    <scope>NUCLEOTIDE SEQUENCE [LARGE SCALE GENOMIC DNA]</scope>
    <source>
        <strain evidence="3">JCM 17068</strain>
    </source>
</reference>
<name>A0ABP7UTJ9_9FLAO</name>
<keyword evidence="3" id="KW-1185">Reference proteome</keyword>
<proteinExistence type="predicted"/>
<feature type="transmembrane region" description="Helical" evidence="1">
    <location>
        <begin position="45"/>
        <end position="64"/>
    </location>
</feature>
<dbReference type="RefSeq" id="WP_345093799.1">
    <property type="nucleotide sequence ID" value="NZ_BAABCS010000017.1"/>
</dbReference>
<feature type="transmembrane region" description="Helical" evidence="1">
    <location>
        <begin position="7"/>
        <end position="25"/>
    </location>
</feature>
<evidence type="ECO:0000313" key="3">
    <source>
        <dbReference type="Proteomes" id="UP001500426"/>
    </source>
</evidence>
<comment type="caution">
    <text evidence="2">The sequence shown here is derived from an EMBL/GenBank/DDBJ whole genome shotgun (WGS) entry which is preliminary data.</text>
</comment>
<accession>A0ABP7UTJ9</accession>
<keyword evidence="1" id="KW-0812">Transmembrane</keyword>
<evidence type="ECO:0000256" key="1">
    <source>
        <dbReference type="SAM" id="Phobius"/>
    </source>
</evidence>
<keyword evidence="1" id="KW-1133">Transmembrane helix</keyword>
<gene>
    <name evidence="2" type="ORF">GCM10022388_18040</name>
</gene>
<protein>
    <submittedName>
        <fullName evidence="2">Uncharacterized protein</fullName>
    </submittedName>
</protein>